<feature type="domain" description="PorZ N-terminal beta-propeller" evidence="1">
    <location>
        <begin position="45"/>
        <end position="201"/>
    </location>
</feature>
<reference evidence="2 5" key="2">
    <citation type="submission" date="2019-10" db="EMBL/GenBank/DDBJ databases">
        <title>Prolixibacter strains distinguished by the presence of nitrate reductase genes were adept at nitrate-dependent anaerobic corrosion of metallic iron and carbon steel.</title>
        <authorList>
            <person name="Iino T."/>
            <person name="Shono N."/>
            <person name="Ito K."/>
            <person name="Nakamura R."/>
            <person name="Sueoka K."/>
            <person name="Harayama S."/>
            <person name="Ohkuma M."/>
        </authorList>
    </citation>
    <scope>NUCLEOTIDE SEQUENCE [LARGE SCALE GENOMIC DNA]</scope>
    <source>
        <strain evidence="2 5">MIC1-1</strain>
    </source>
</reference>
<keyword evidence="5" id="KW-1185">Reference proteome</keyword>
<dbReference type="Gene3D" id="2.130.10.10">
    <property type="entry name" value="YVTN repeat-like/Quinoprotein amine dehydrogenase"/>
    <property type="match status" value="3"/>
</dbReference>
<dbReference type="InterPro" id="IPR015943">
    <property type="entry name" value="WD40/YVTN_repeat-like_dom_sf"/>
</dbReference>
<gene>
    <name evidence="3" type="ORF">CLV93_10274</name>
    <name evidence="2" type="ORF">JCM18694_07110</name>
</gene>
<evidence type="ECO:0000313" key="3">
    <source>
        <dbReference type="EMBL" id="PSK84290.1"/>
    </source>
</evidence>
<dbReference type="InterPro" id="IPR048954">
    <property type="entry name" value="PorZ_N"/>
</dbReference>
<protein>
    <submittedName>
        <fullName evidence="3">Putative secreted protein (Por secretion system target)</fullName>
    </submittedName>
</protein>
<dbReference type="InterPro" id="IPR011110">
    <property type="entry name" value="Reg_prop"/>
</dbReference>
<dbReference type="EMBL" id="PYGC01000002">
    <property type="protein sequence ID" value="PSK84290.1"/>
    <property type="molecule type" value="Genomic_DNA"/>
</dbReference>
<dbReference type="AlphaFoldDB" id="A0A2P8CH30"/>
<dbReference type="Pfam" id="PF21544">
    <property type="entry name" value="PorZ_N_b_propeller"/>
    <property type="match status" value="1"/>
</dbReference>
<evidence type="ECO:0000259" key="1">
    <source>
        <dbReference type="Pfam" id="PF21544"/>
    </source>
</evidence>
<dbReference type="Pfam" id="PF07494">
    <property type="entry name" value="Reg_prop"/>
    <property type="match status" value="1"/>
</dbReference>
<dbReference type="SUPFAM" id="SSF63829">
    <property type="entry name" value="Calcium-dependent phosphotriesterase"/>
    <property type="match status" value="2"/>
</dbReference>
<comment type="caution">
    <text evidence="3">The sequence shown here is derived from an EMBL/GenBank/DDBJ whole genome shotgun (WGS) entry which is preliminary data.</text>
</comment>
<proteinExistence type="predicted"/>
<evidence type="ECO:0000313" key="4">
    <source>
        <dbReference type="Proteomes" id="UP000240621"/>
    </source>
</evidence>
<reference evidence="3 4" key="1">
    <citation type="submission" date="2018-03" db="EMBL/GenBank/DDBJ databases">
        <title>Genomic Encyclopedia of Archaeal and Bacterial Type Strains, Phase II (KMG-II): from individual species to whole genera.</title>
        <authorList>
            <person name="Goeker M."/>
        </authorList>
    </citation>
    <scope>NUCLEOTIDE SEQUENCE [LARGE SCALE GENOMIC DNA]</scope>
    <source>
        <strain evidence="3 4">DSM 27267</strain>
    </source>
</reference>
<dbReference type="Proteomes" id="UP000240621">
    <property type="component" value="Unassembled WGS sequence"/>
</dbReference>
<dbReference type="RefSeq" id="WP_106540898.1">
    <property type="nucleotide sequence ID" value="NZ_BLAU01000001.1"/>
</dbReference>
<dbReference type="Proteomes" id="UP000396862">
    <property type="component" value="Unassembled WGS sequence"/>
</dbReference>
<organism evidence="3 4">
    <name type="scientific">Prolixibacter denitrificans</name>
    <dbReference type="NCBI Taxonomy" id="1541063"/>
    <lineage>
        <taxon>Bacteria</taxon>
        <taxon>Pseudomonadati</taxon>
        <taxon>Bacteroidota</taxon>
        <taxon>Bacteroidia</taxon>
        <taxon>Marinilabiliales</taxon>
        <taxon>Prolixibacteraceae</taxon>
        <taxon>Prolixibacter</taxon>
    </lineage>
</organism>
<dbReference type="OrthoDB" id="9807410at2"/>
<evidence type="ECO:0000313" key="2">
    <source>
        <dbReference type="EMBL" id="GET20465.1"/>
    </source>
</evidence>
<accession>A0A2P8CH30</accession>
<sequence>MHKRIYFLLLLLVTGITQAQVPLYHWRSHLSFNDVIAVTEADGKVFAATSQGLFSYNQSDNSVETFTRVEGLSDAGISAIGWSDAAGILVIGYSNGNIDLLDGETVHNISAIKRKTNLTRKSINQIITDGSDAYLSCGFGIVKLNLEKREISETWLIGSGGASVMVDALAIDNQYYWAATASGIYRARKDEPNLQDYANWEQQTSVPGNTDDFTSIAAFQNEVYAFDNTAKQLYRWNGNYWQTAFTGMNDCLNLTSSNDQLVITRSESVDLYNGSSLSSITTYSPEIVQWQTISPSDAFAGSNGNLWIGDSKFGMIERTNGGSFQQIIPDGPSDNLGASLSSGNGTVFAATGSKSGDVFLPAEVHLLSNGEWHTINANTTKNLDNVNDLVRVASVPGNPDRFYAASWGKGLIAFDILQATEHYDPSNSPLEAYGDNLCWIGGLSFDRNNNLWMTNALVEHQVKVLKEDGNWASLKYPGLESTDNFVGDILATKSGIKWVIITNVGLFAFDDNRTIDDQTDDKYRKLTVRSVFSNNETSISKLYSNIQCMAEDQDGALWVGTGKGVVEYYNPDKVFDTSDFYGIQPGVDLGDGLYHPLLEKEVVTSIAVDGGNRKWFGTKNSGTFLFSDDGQTLIRHFNTENSPLLSNNIKSITINAKNGEVFFATDYGIQSYMSDASGGNQTFANVYVFPNPVRETYHGDITIDGLMDQSTVKITDIAGNLVFQTTSNGGRAIWNGKDSYGRRVNTGVYLVFCSDQNGDQSFVTKLLFIR</sequence>
<name>A0A2P8CH30_9BACT</name>
<dbReference type="EMBL" id="BLAU01000001">
    <property type="protein sequence ID" value="GET20465.1"/>
    <property type="molecule type" value="Genomic_DNA"/>
</dbReference>
<evidence type="ECO:0000313" key="5">
    <source>
        <dbReference type="Proteomes" id="UP000396862"/>
    </source>
</evidence>
<dbReference type="SUPFAM" id="SSF63825">
    <property type="entry name" value="YWTD domain"/>
    <property type="match status" value="1"/>
</dbReference>